<evidence type="ECO:0000256" key="6">
    <source>
        <dbReference type="SAM" id="Phobius"/>
    </source>
</evidence>
<feature type="transmembrane region" description="Helical" evidence="6">
    <location>
        <begin position="241"/>
        <end position="262"/>
    </location>
</feature>
<keyword evidence="8" id="KW-1185">Reference proteome</keyword>
<gene>
    <name evidence="7" type="ORF">J2S13_001608</name>
</gene>
<accession>A0AAJ1WJ91</accession>
<feature type="transmembrane region" description="Helical" evidence="6">
    <location>
        <begin position="62"/>
        <end position="81"/>
    </location>
</feature>
<dbReference type="InterPro" id="IPR014227">
    <property type="entry name" value="YtvI-like"/>
</dbReference>
<dbReference type="RefSeq" id="WP_307257204.1">
    <property type="nucleotide sequence ID" value="NZ_JAUSUC010000016.1"/>
</dbReference>
<dbReference type="PANTHER" id="PTHR21716:SF68">
    <property type="entry name" value="TRANSPORT PROTEIN YTVI-RELATED"/>
    <property type="match status" value="1"/>
</dbReference>
<evidence type="ECO:0000313" key="8">
    <source>
        <dbReference type="Proteomes" id="UP001237207"/>
    </source>
</evidence>
<organism evidence="7 8">
    <name type="scientific">Oikeobacillus pervagus</name>
    <dbReference type="NCBI Taxonomy" id="1325931"/>
    <lineage>
        <taxon>Bacteria</taxon>
        <taxon>Bacillati</taxon>
        <taxon>Bacillota</taxon>
        <taxon>Bacilli</taxon>
        <taxon>Bacillales</taxon>
        <taxon>Bacillaceae</taxon>
        <taxon>Oikeobacillus</taxon>
    </lineage>
</organism>
<comment type="subcellular location">
    <subcellularLocation>
        <location evidence="1">Membrane</location>
        <topology evidence="1">Multi-pass membrane protein</topology>
    </subcellularLocation>
</comment>
<feature type="transmembrane region" description="Helical" evidence="6">
    <location>
        <begin position="9"/>
        <end position="27"/>
    </location>
</feature>
<feature type="transmembrane region" description="Helical" evidence="6">
    <location>
        <begin position="162"/>
        <end position="180"/>
    </location>
</feature>
<comment type="caution">
    <text evidence="7">The sequence shown here is derived from an EMBL/GenBank/DDBJ whole genome shotgun (WGS) entry which is preliminary data.</text>
</comment>
<dbReference type="GO" id="GO:0016020">
    <property type="term" value="C:membrane"/>
    <property type="evidence" value="ECO:0007669"/>
    <property type="project" value="UniProtKB-SubCell"/>
</dbReference>
<feature type="transmembrane region" description="Helical" evidence="6">
    <location>
        <begin position="269"/>
        <end position="291"/>
    </location>
</feature>
<dbReference type="GO" id="GO:0055085">
    <property type="term" value="P:transmembrane transport"/>
    <property type="evidence" value="ECO:0007669"/>
    <property type="project" value="TreeGrafter"/>
</dbReference>
<name>A0AAJ1WJ91_9BACI</name>
<proteinExistence type="inferred from homology"/>
<dbReference type="PANTHER" id="PTHR21716">
    <property type="entry name" value="TRANSMEMBRANE PROTEIN"/>
    <property type="match status" value="1"/>
</dbReference>
<evidence type="ECO:0000256" key="4">
    <source>
        <dbReference type="ARBA" id="ARBA00022989"/>
    </source>
</evidence>
<dbReference type="EMBL" id="JAUSUC010000016">
    <property type="protein sequence ID" value="MDQ0215208.1"/>
    <property type="molecule type" value="Genomic_DNA"/>
</dbReference>
<dbReference type="InterPro" id="IPR002549">
    <property type="entry name" value="AI-2E-like"/>
</dbReference>
<reference evidence="7" key="1">
    <citation type="submission" date="2023-07" db="EMBL/GenBank/DDBJ databases">
        <title>Genomic Encyclopedia of Type Strains, Phase IV (KMG-IV): sequencing the most valuable type-strain genomes for metagenomic binning, comparative biology and taxonomic classification.</title>
        <authorList>
            <person name="Goeker M."/>
        </authorList>
    </citation>
    <scope>NUCLEOTIDE SEQUENCE</scope>
    <source>
        <strain evidence="7">DSM 23947</strain>
    </source>
</reference>
<comment type="similarity">
    <text evidence="2">Belongs to the autoinducer-2 exporter (AI-2E) (TC 2.A.86) family.</text>
</comment>
<feature type="transmembrane region" description="Helical" evidence="6">
    <location>
        <begin position="208"/>
        <end position="235"/>
    </location>
</feature>
<evidence type="ECO:0000256" key="1">
    <source>
        <dbReference type="ARBA" id="ARBA00004141"/>
    </source>
</evidence>
<dbReference type="AlphaFoldDB" id="A0AAJ1WJ91"/>
<dbReference type="NCBIfam" id="TIGR02872">
    <property type="entry name" value="spore_ytvI"/>
    <property type="match status" value="1"/>
</dbReference>
<dbReference type="Pfam" id="PF01594">
    <property type="entry name" value="AI-2E_transport"/>
    <property type="match status" value="1"/>
</dbReference>
<protein>
    <submittedName>
        <fullName evidence="7">Sporulation integral membrane protein YtvI</fullName>
    </submittedName>
</protein>
<evidence type="ECO:0000313" key="7">
    <source>
        <dbReference type="EMBL" id="MDQ0215208.1"/>
    </source>
</evidence>
<keyword evidence="5 6" id="KW-0472">Membrane</keyword>
<keyword evidence="3 6" id="KW-0812">Transmembrane</keyword>
<evidence type="ECO:0000256" key="3">
    <source>
        <dbReference type="ARBA" id="ARBA00022692"/>
    </source>
</evidence>
<evidence type="ECO:0000256" key="2">
    <source>
        <dbReference type="ARBA" id="ARBA00009773"/>
    </source>
</evidence>
<sequence>MAKFFSKKRIAIILAILLIAVILYLVLPVSVPLITALVTAIILEPPIAFLHRRFHLERKWSVMIIFISFLLCIFFITYVVSTKVIGEAINLVEGAPQYINNISDLWIQYEDKLLKASEDLPKELVKEVSDTIQNFFTSFKDSIKQYLSIEKISSALADIPNYLVSFIVYLIALFLFMLDLPKIKEGFYRHLSDQTADKVHFMTSRLSFVIFGFLKAQFLVSIIIFIVSLIGLLFITPHVAVVMSLVIWVIDLIPIIGSIVILAPWALYYFIMGDITIATQLSILAAVLLIIRRTIEPKVMGSHIGLSPLATLIAMYLGLKLLGILGFIIGPLILILFSSAREAGIINLNYKI</sequence>
<keyword evidence="4 6" id="KW-1133">Transmembrane helix</keyword>
<dbReference type="Proteomes" id="UP001237207">
    <property type="component" value="Unassembled WGS sequence"/>
</dbReference>
<feature type="transmembrane region" description="Helical" evidence="6">
    <location>
        <begin position="311"/>
        <end position="337"/>
    </location>
</feature>
<evidence type="ECO:0000256" key="5">
    <source>
        <dbReference type="ARBA" id="ARBA00023136"/>
    </source>
</evidence>